<dbReference type="STRING" id="927083.DB32_004932"/>
<name>A0A0F6W5F7_9BACT</name>
<dbReference type="Pfam" id="PF00512">
    <property type="entry name" value="HisKA"/>
    <property type="match status" value="1"/>
</dbReference>
<protein>
    <recommendedName>
        <fullName evidence="3">histidine kinase</fullName>
        <ecNumber evidence="3">2.7.13.3</ecNumber>
    </recommendedName>
</protein>
<evidence type="ECO:0000256" key="6">
    <source>
        <dbReference type="ARBA" id="ARBA00022741"/>
    </source>
</evidence>
<dbReference type="InterPro" id="IPR003594">
    <property type="entry name" value="HATPase_dom"/>
</dbReference>
<keyword evidence="9" id="KW-0902">Two-component regulatory system</keyword>
<sequence>MKRARLTIPTRIFLAFASVLVAFGVVSGTSLVQHQRTSENLRLLHEAYVPLVMRIAEAQANGAVVNNMLEYVLDERESRRTRSWISAARQVGPRRLSQALTAVERVERLEGPEPDRATLASVRETLEQIQQAYERSDSLYGEFFAALDRGDRARAVELHAEIVRREAQIARQLLVTRNRVESRFEETSRSAAEQERRSVIEIAVLALLALLAGLGVTWWSQRLLAPLPKLQARVVAVARGDLSNRLDTRRDDEIGRLAQEFERMVDAVAARDREVRELQRIQERIVASLRSAVVVVDAEGRVRAANQSADPVLGIGRSAIDRPLDDTGLVERLAGLDDAIDRVAIGGEPVALHGATLAGEPPRHVDVRVSPFGTDALDGRIPVLVVADDVTEELATKARLIQTERLAAMGKMAAHVTHEVRNPLSSIGLNVEVLADELSGAGPEVAAPLRAIQREIDRLTGITEEYLRLARLPAPLLTHEDLGAVATEVARFVERELVAAQCRIDVRVEPDLPLVAADEAQIRQALLNLIRNAREAMPQGGPVTLGVRRADDRATLEHGVEITIADRGEGIPPERRGRVFDLFFSTKERGTGLGLSLTQQIVVAHRGHIRCEDGAEGGTTFVMWFPEVHAPANERPVQPAVIDDHA</sequence>
<evidence type="ECO:0000259" key="11">
    <source>
        <dbReference type="PROSITE" id="PS50109"/>
    </source>
</evidence>
<keyword evidence="13" id="KW-0969">Cilium</keyword>
<dbReference type="GO" id="GO:0005524">
    <property type="term" value="F:ATP binding"/>
    <property type="evidence" value="ECO:0007669"/>
    <property type="project" value="UniProtKB-KW"/>
</dbReference>
<dbReference type="SUPFAM" id="SSF55874">
    <property type="entry name" value="ATPase domain of HSP90 chaperone/DNA topoisomerase II/histidine kinase"/>
    <property type="match status" value="1"/>
</dbReference>
<evidence type="ECO:0000256" key="9">
    <source>
        <dbReference type="ARBA" id="ARBA00023012"/>
    </source>
</evidence>
<organism evidence="13 14">
    <name type="scientific">Sandaracinus amylolyticus</name>
    <dbReference type="NCBI Taxonomy" id="927083"/>
    <lineage>
        <taxon>Bacteria</taxon>
        <taxon>Pseudomonadati</taxon>
        <taxon>Myxococcota</taxon>
        <taxon>Polyangia</taxon>
        <taxon>Polyangiales</taxon>
        <taxon>Sandaracinaceae</taxon>
        <taxon>Sandaracinus</taxon>
    </lineage>
</organism>
<proteinExistence type="predicted"/>
<feature type="domain" description="Histidine kinase" evidence="11">
    <location>
        <begin position="415"/>
        <end position="629"/>
    </location>
</feature>
<dbReference type="InterPro" id="IPR004358">
    <property type="entry name" value="Sig_transdc_His_kin-like_C"/>
</dbReference>
<keyword evidence="10" id="KW-0472">Membrane</keyword>
<keyword evidence="10" id="KW-0812">Transmembrane</keyword>
<keyword evidence="13" id="KW-0282">Flagellum</keyword>
<dbReference type="CDD" id="cd00082">
    <property type="entry name" value="HisKA"/>
    <property type="match status" value="1"/>
</dbReference>
<keyword evidence="10" id="KW-1133">Transmembrane helix</keyword>
<dbReference type="EC" id="2.7.13.3" evidence="3"/>
<evidence type="ECO:0000313" key="13">
    <source>
        <dbReference type="EMBL" id="AKF07783.1"/>
    </source>
</evidence>
<dbReference type="SMART" id="SM00304">
    <property type="entry name" value="HAMP"/>
    <property type="match status" value="1"/>
</dbReference>
<dbReference type="AlphaFoldDB" id="A0A0F6W5F7"/>
<reference evidence="13 14" key="1">
    <citation type="submission" date="2015-03" db="EMBL/GenBank/DDBJ databases">
        <title>Genome assembly of Sandaracinus amylolyticus DSM 53668.</title>
        <authorList>
            <person name="Sharma G."/>
            <person name="Subramanian S."/>
        </authorList>
    </citation>
    <scope>NUCLEOTIDE SEQUENCE [LARGE SCALE GENOMIC DNA]</scope>
    <source>
        <strain evidence="13 14">DSM 53668</strain>
    </source>
</reference>
<dbReference type="InterPro" id="IPR005467">
    <property type="entry name" value="His_kinase_dom"/>
</dbReference>
<dbReference type="PANTHER" id="PTHR43065">
    <property type="entry name" value="SENSOR HISTIDINE KINASE"/>
    <property type="match status" value="1"/>
</dbReference>
<dbReference type="InterPro" id="IPR003660">
    <property type="entry name" value="HAMP_dom"/>
</dbReference>
<keyword evidence="4" id="KW-0597">Phosphoprotein</keyword>
<evidence type="ECO:0000256" key="5">
    <source>
        <dbReference type="ARBA" id="ARBA00022679"/>
    </source>
</evidence>
<dbReference type="CDD" id="cd06225">
    <property type="entry name" value="HAMP"/>
    <property type="match status" value="1"/>
</dbReference>
<gene>
    <name evidence="13" type="ORF">DB32_004932</name>
</gene>
<dbReference type="Gene3D" id="3.30.450.20">
    <property type="entry name" value="PAS domain"/>
    <property type="match status" value="1"/>
</dbReference>
<dbReference type="PRINTS" id="PR00344">
    <property type="entry name" value="BCTRLSENSOR"/>
</dbReference>
<dbReference type="Gene3D" id="3.30.565.10">
    <property type="entry name" value="Histidine kinase-like ATPase, C-terminal domain"/>
    <property type="match status" value="1"/>
</dbReference>
<dbReference type="GO" id="GO:0000155">
    <property type="term" value="F:phosphorelay sensor kinase activity"/>
    <property type="evidence" value="ECO:0007669"/>
    <property type="project" value="InterPro"/>
</dbReference>
<keyword evidence="8" id="KW-0067">ATP-binding</keyword>
<keyword evidence="6" id="KW-0547">Nucleotide-binding</keyword>
<dbReference type="InterPro" id="IPR036097">
    <property type="entry name" value="HisK_dim/P_sf"/>
</dbReference>
<keyword evidence="13" id="KW-0966">Cell projection</keyword>
<dbReference type="Pfam" id="PF00672">
    <property type="entry name" value="HAMP"/>
    <property type="match status" value="1"/>
</dbReference>
<dbReference type="InterPro" id="IPR036890">
    <property type="entry name" value="HATPase_C_sf"/>
</dbReference>
<evidence type="ECO:0000313" key="14">
    <source>
        <dbReference type="Proteomes" id="UP000034883"/>
    </source>
</evidence>
<evidence type="ECO:0000256" key="10">
    <source>
        <dbReference type="SAM" id="Phobius"/>
    </source>
</evidence>
<dbReference type="Pfam" id="PF08448">
    <property type="entry name" value="PAS_4"/>
    <property type="match status" value="1"/>
</dbReference>
<dbReference type="InterPro" id="IPR035965">
    <property type="entry name" value="PAS-like_dom_sf"/>
</dbReference>
<dbReference type="KEGG" id="samy:DB32_004932"/>
<dbReference type="Proteomes" id="UP000034883">
    <property type="component" value="Chromosome"/>
</dbReference>
<evidence type="ECO:0000256" key="8">
    <source>
        <dbReference type="ARBA" id="ARBA00022840"/>
    </source>
</evidence>
<dbReference type="PANTHER" id="PTHR43065:SF10">
    <property type="entry name" value="PEROXIDE STRESS-ACTIVATED HISTIDINE KINASE MAK3"/>
    <property type="match status" value="1"/>
</dbReference>
<evidence type="ECO:0000256" key="2">
    <source>
        <dbReference type="ARBA" id="ARBA00004370"/>
    </source>
</evidence>
<evidence type="ECO:0000259" key="12">
    <source>
        <dbReference type="PROSITE" id="PS50885"/>
    </source>
</evidence>
<dbReference type="Gene3D" id="1.10.287.130">
    <property type="match status" value="1"/>
</dbReference>
<dbReference type="InterPro" id="IPR003661">
    <property type="entry name" value="HisK_dim/P_dom"/>
</dbReference>
<dbReference type="PROSITE" id="PS50885">
    <property type="entry name" value="HAMP"/>
    <property type="match status" value="1"/>
</dbReference>
<evidence type="ECO:0000256" key="7">
    <source>
        <dbReference type="ARBA" id="ARBA00022777"/>
    </source>
</evidence>
<evidence type="ECO:0000256" key="4">
    <source>
        <dbReference type="ARBA" id="ARBA00022553"/>
    </source>
</evidence>
<feature type="domain" description="HAMP" evidence="12">
    <location>
        <begin position="221"/>
        <end position="273"/>
    </location>
</feature>
<evidence type="ECO:0000256" key="1">
    <source>
        <dbReference type="ARBA" id="ARBA00000085"/>
    </source>
</evidence>
<accession>A0A0F6W5F7</accession>
<dbReference type="PROSITE" id="PS50109">
    <property type="entry name" value="HIS_KIN"/>
    <property type="match status" value="1"/>
</dbReference>
<evidence type="ECO:0000256" key="3">
    <source>
        <dbReference type="ARBA" id="ARBA00012438"/>
    </source>
</evidence>
<dbReference type="SUPFAM" id="SSF158472">
    <property type="entry name" value="HAMP domain-like"/>
    <property type="match status" value="1"/>
</dbReference>
<keyword evidence="14" id="KW-1185">Reference proteome</keyword>
<dbReference type="GO" id="GO:0016020">
    <property type="term" value="C:membrane"/>
    <property type="evidence" value="ECO:0007669"/>
    <property type="project" value="UniProtKB-SubCell"/>
</dbReference>
<dbReference type="Gene3D" id="6.10.340.10">
    <property type="match status" value="1"/>
</dbReference>
<dbReference type="SUPFAM" id="SSF55785">
    <property type="entry name" value="PYP-like sensor domain (PAS domain)"/>
    <property type="match status" value="1"/>
</dbReference>
<dbReference type="SMART" id="SM00387">
    <property type="entry name" value="HATPase_c"/>
    <property type="match status" value="1"/>
</dbReference>
<keyword evidence="5" id="KW-0808">Transferase</keyword>
<dbReference type="Pfam" id="PF02518">
    <property type="entry name" value="HATPase_c"/>
    <property type="match status" value="1"/>
</dbReference>
<dbReference type="SMART" id="SM00388">
    <property type="entry name" value="HisKA"/>
    <property type="match status" value="1"/>
</dbReference>
<feature type="transmembrane region" description="Helical" evidence="10">
    <location>
        <begin position="199"/>
        <end position="219"/>
    </location>
</feature>
<dbReference type="EMBL" id="CP011125">
    <property type="protein sequence ID" value="AKF07783.1"/>
    <property type="molecule type" value="Genomic_DNA"/>
</dbReference>
<dbReference type="InterPro" id="IPR013656">
    <property type="entry name" value="PAS_4"/>
</dbReference>
<comment type="subcellular location">
    <subcellularLocation>
        <location evidence="2">Membrane</location>
    </subcellularLocation>
</comment>
<comment type="catalytic activity">
    <reaction evidence="1">
        <text>ATP + protein L-histidine = ADP + protein N-phospho-L-histidine.</text>
        <dbReference type="EC" id="2.7.13.3"/>
    </reaction>
</comment>
<dbReference type="SUPFAM" id="SSF47384">
    <property type="entry name" value="Homodimeric domain of signal transducing histidine kinase"/>
    <property type="match status" value="1"/>
</dbReference>
<keyword evidence="7 13" id="KW-0418">Kinase</keyword>